<reference evidence="4" key="2">
    <citation type="submission" date="2015-01" db="EMBL/GenBank/DDBJ databases">
        <title>Evolutionary Origins and Diversification of the Mycorrhizal Mutualists.</title>
        <authorList>
            <consortium name="DOE Joint Genome Institute"/>
            <consortium name="Mycorrhizal Genomics Consortium"/>
            <person name="Kohler A."/>
            <person name="Kuo A."/>
            <person name="Nagy L.G."/>
            <person name="Floudas D."/>
            <person name="Copeland A."/>
            <person name="Barry K.W."/>
            <person name="Cichocki N."/>
            <person name="Veneault-Fourrey C."/>
            <person name="LaButti K."/>
            <person name="Lindquist E.A."/>
            <person name="Lipzen A."/>
            <person name="Lundell T."/>
            <person name="Morin E."/>
            <person name="Murat C."/>
            <person name="Riley R."/>
            <person name="Ohm R."/>
            <person name="Sun H."/>
            <person name="Tunlid A."/>
            <person name="Henrissat B."/>
            <person name="Grigoriev I.V."/>
            <person name="Hibbett D.S."/>
            <person name="Martin F."/>
        </authorList>
    </citation>
    <scope>NUCLEOTIDE SEQUENCE [LARGE SCALE GENOMIC DNA]</scope>
    <source>
        <strain evidence="4">LaAM-08-1</strain>
    </source>
</reference>
<dbReference type="InterPro" id="IPR045339">
    <property type="entry name" value="DUF6534"/>
</dbReference>
<dbReference type="AlphaFoldDB" id="A0A0C9Y472"/>
<name>A0A0C9Y472_9AGAR</name>
<dbReference type="OrthoDB" id="3263055at2759"/>
<evidence type="ECO:0000313" key="4">
    <source>
        <dbReference type="Proteomes" id="UP000054477"/>
    </source>
</evidence>
<dbReference type="EMBL" id="KN838565">
    <property type="protein sequence ID" value="KIK04892.1"/>
    <property type="molecule type" value="Genomic_DNA"/>
</dbReference>
<dbReference type="STRING" id="1095629.A0A0C9Y472"/>
<feature type="transmembrane region" description="Helical" evidence="1">
    <location>
        <begin position="123"/>
        <end position="146"/>
    </location>
</feature>
<organism evidence="3 4">
    <name type="scientific">Laccaria amethystina LaAM-08-1</name>
    <dbReference type="NCBI Taxonomy" id="1095629"/>
    <lineage>
        <taxon>Eukaryota</taxon>
        <taxon>Fungi</taxon>
        <taxon>Dikarya</taxon>
        <taxon>Basidiomycota</taxon>
        <taxon>Agaricomycotina</taxon>
        <taxon>Agaricomycetes</taxon>
        <taxon>Agaricomycetidae</taxon>
        <taxon>Agaricales</taxon>
        <taxon>Agaricineae</taxon>
        <taxon>Hydnangiaceae</taxon>
        <taxon>Laccaria</taxon>
    </lineage>
</organism>
<dbReference type="Proteomes" id="UP000054477">
    <property type="component" value="Unassembled WGS sequence"/>
</dbReference>
<dbReference type="PANTHER" id="PTHR40465">
    <property type="entry name" value="CHROMOSOME 1, WHOLE GENOME SHOTGUN SEQUENCE"/>
    <property type="match status" value="1"/>
</dbReference>
<protein>
    <submittedName>
        <fullName evidence="3">Unplaced genomic scaffold K443scaffold_30, whole genome shotgun sequence</fullName>
    </submittedName>
</protein>
<feature type="transmembrane region" description="Helical" evidence="1">
    <location>
        <begin position="52"/>
        <end position="73"/>
    </location>
</feature>
<feature type="transmembrane region" description="Helical" evidence="1">
    <location>
        <begin position="166"/>
        <end position="186"/>
    </location>
</feature>
<sequence length="333" mass="36602">MADTTPLSQIVLNNTLGAAYIGVVVSACLFGVSCVQAWYYFTHQSDRWPLKVLVSCVMLTDTIHMGLITHTVYTYTITNWGNTAFLGELVRTLLVEVLFNGLTTFMVQCFLATRIWRLSDGKVWLIVIVVLLILGEFGVNLAYTIISLRFETFAQLTHLKAVSLTTNALAATGDIIIAASLCTLLHRSRTGFHRSDTIITKLMVFSINTGLLTSLCALASLVSILAWPTTFIYIAFFFCIGRLYTNSLLATLNARKKIRELSNGIESISGNSISLNSLGMNRKISSSRQPQNMTIMIETQKEFVTDSGNDIEKGLAVTVGSGYMGAEPEYDSA</sequence>
<keyword evidence="4" id="KW-1185">Reference proteome</keyword>
<feature type="transmembrane region" description="Helical" evidence="1">
    <location>
        <begin position="231"/>
        <end position="252"/>
    </location>
</feature>
<keyword evidence="1" id="KW-0472">Membrane</keyword>
<feature type="transmembrane region" description="Helical" evidence="1">
    <location>
        <begin position="20"/>
        <end position="40"/>
    </location>
</feature>
<dbReference type="PANTHER" id="PTHR40465:SF1">
    <property type="entry name" value="DUF6534 DOMAIN-CONTAINING PROTEIN"/>
    <property type="match status" value="1"/>
</dbReference>
<evidence type="ECO:0000256" key="1">
    <source>
        <dbReference type="SAM" id="Phobius"/>
    </source>
</evidence>
<accession>A0A0C9Y472</accession>
<gene>
    <name evidence="3" type="ORF">K443DRAFT_394828</name>
</gene>
<evidence type="ECO:0000259" key="2">
    <source>
        <dbReference type="Pfam" id="PF20152"/>
    </source>
</evidence>
<reference evidence="3 4" key="1">
    <citation type="submission" date="2014-04" db="EMBL/GenBank/DDBJ databases">
        <authorList>
            <consortium name="DOE Joint Genome Institute"/>
            <person name="Kuo A."/>
            <person name="Kohler A."/>
            <person name="Nagy L.G."/>
            <person name="Floudas D."/>
            <person name="Copeland A."/>
            <person name="Barry K.W."/>
            <person name="Cichocki N."/>
            <person name="Veneault-Fourrey C."/>
            <person name="LaButti K."/>
            <person name="Lindquist E.A."/>
            <person name="Lipzen A."/>
            <person name="Lundell T."/>
            <person name="Morin E."/>
            <person name="Murat C."/>
            <person name="Sun H."/>
            <person name="Tunlid A."/>
            <person name="Henrissat B."/>
            <person name="Grigoriev I.V."/>
            <person name="Hibbett D.S."/>
            <person name="Martin F."/>
            <person name="Nordberg H.P."/>
            <person name="Cantor M.N."/>
            <person name="Hua S.X."/>
        </authorList>
    </citation>
    <scope>NUCLEOTIDE SEQUENCE [LARGE SCALE GENOMIC DNA]</scope>
    <source>
        <strain evidence="3 4">LaAM-08-1</strain>
    </source>
</reference>
<dbReference type="Pfam" id="PF20152">
    <property type="entry name" value="DUF6534"/>
    <property type="match status" value="1"/>
</dbReference>
<proteinExistence type="predicted"/>
<feature type="transmembrane region" description="Helical" evidence="1">
    <location>
        <begin position="198"/>
        <end position="225"/>
    </location>
</feature>
<dbReference type="HOGENOM" id="CLU_046025_5_4_1"/>
<keyword evidence="1" id="KW-0812">Transmembrane</keyword>
<feature type="domain" description="DUF6534" evidence="2">
    <location>
        <begin position="171"/>
        <end position="256"/>
    </location>
</feature>
<keyword evidence="1" id="KW-1133">Transmembrane helix</keyword>
<feature type="transmembrane region" description="Helical" evidence="1">
    <location>
        <begin position="93"/>
        <end position="111"/>
    </location>
</feature>
<evidence type="ECO:0000313" key="3">
    <source>
        <dbReference type="EMBL" id="KIK04892.1"/>
    </source>
</evidence>